<dbReference type="PANTHER" id="PTHR46300">
    <property type="entry name" value="P450, PUTATIVE (EUROFUNG)-RELATED-RELATED"/>
    <property type="match status" value="1"/>
</dbReference>
<keyword evidence="10 12" id="KW-0503">Monooxygenase</keyword>
<dbReference type="EMBL" id="JBANRG010000027">
    <property type="protein sequence ID" value="KAK7453313.1"/>
    <property type="molecule type" value="Genomic_DNA"/>
</dbReference>
<comment type="cofactor">
    <cofactor evidence="1">
        <name>heme</name>
        <dbReference type="ChEBI" id="CHEBI:30413"/>
    </cofactor>
</comment>
<dbReference type="InterPro" id="IPR050364">
    <property type="entry name" value="Cytochrome_P450_fung"/>
</dbReference>
<keyword evidence="8 12" id="KW-0560">Oxidoreductase</keyword>
<evidence type="ECO:0000256" key="9">
    <source>
        <dbReference type="ARBA" id="ARBA00023004"/>
    </source>
</evidence>
<organism evidence="13 14">
    <name type="scientific">Marasmiellus scandens</name>
    <dbReference type="NCBI Taxonomy" id="2682957"/>
    <lineage>
        <taxon>Eukaryota</taxon>
        <taxon>Fungi</taxon>
        <taxon>Dikarya</taxon>
        <taxon>Basidiomycota</taxon>
        <taxon>Agaricomycotina</taxon>
        <taxon>Agaricomycetes</taxon>
        <taxon>Agaricomycetidae</taxon>
        <taxon>Agaricales</taxon>
        <taxon>Marasmiineae</taxon>
        <taxon>Omphalotaceae</taxon>
        <taxon>Marasmiellus</taxon>
    </lineage>
</organism>
<sequence>MSTFLALSHHPEVQHKAQKELDAVIGHGRLPSYSDQKDLPYIQAILKEVQRMYPVTPLAMPHRTVSDDIYEGFFLPKEQGTELPDPELYAFGFGRRVCPGKHFAVQSAWIVLASVLATCNITGPLGDDPDKKIDPVTDFVDGLVV</sequence>
<keyword evidence="9 12" id="KW-0408">Iron</keyword>
<dbReference type="Proteomes" id="UP001498398">
    <property type="component" value="Unassembled WGS sequence"/>
</dbReference>
<keyword evidence="14" id="KW-1185">Reference proteome</keyword>
<keyword evidence="7" id="KW-1133">Transmembrane helix</keyword>
<evidence type="ECO:0000313" key="13">
    <source>
        <dbReference type="EMBL" id="KAK7453313.1"/>
    </source>
</evidence>
<evidence type="ECO:0000256" key="7">
    <source>
        <dbReference type="ARBA" id="ARBA00022989"/>
    </source>
</evidence>
<evidence type="ECO:0000256" key="11">
    <source>
        <dbReference type="ARBA" id="ARBA00023136"/>
    </source>
</evidence>
<protein>
    <recommendedName>
        <fullName evidence="15">Cytochrome P450</fullName>
    </recommendedName>
</protein>
<keyword evidence="11" id="KW-0472">Membrane</keyword>
<evidence type="ECO:0000256" key="1">
    <source>
        <dbReference type="ARBA" id="ARBA00001971"/>
    </source>
</evidence>
<dbReference type="InterPro" id="IPR001128">
    <property type="entry name" value="Cyt_P450"/>
</dbReference>
<comment type="caution">
    <text evidence="13">The sequence shown here is derived from an EMBL/GenBank/DDBJ whole genome shotgun (WGS) entry which is preliminary data.</text>
</comment>
<evidence type="ECO:0000256" key="12">
    <source>
        <dbReference type="RuleBase" id="RU000461"/>
    </source>
</evidence>
<reference evidence="13 14" key="1">
    <citation type="submission" date="2024-01" db="EMBL/GenBank/DDBJ databases">
        <title>A draft genome for the cacao thread blight pathogen Marasmiellus scandens.</title>
        <authorList>
            <person name="Baruah I.K."/>
            <person name="Leung J."/>
            <person name="Bukari Y."/>
            <person name="Amoako-Attah I."/>
            <person name="Meinhardt L.W."/>
            <person name="Bailey B.A."/>
            <person name="Cohen S.P."/>
        </authorList>
    </citation>
    <scope>NUCLEOTIDE SEQUENCE [LARGE SCALE GENOMIC DNA]</scope>
    <source>
        <strain evidence="13 14">GH-19</strain>
    </source>
</reference>
<dbReference type="Gene3D" id="1.10.630.10">
    <property type="entry name" value="Cytochrome P450"/>
    <property type="match status" value="1"/>
</dbReference>
<evidence type="ECO:0000256" key="3">
    <source>
        <dbReference type="ARBA" id="ARBA00010617"/>
    </source>
</evidence>
<keyword evidence="4 12" id="KW-0349">Heme</keyword>
<evidence type="ECO:0000256" key="4">
    <source>
        <dbReference type="ARBA" id="ARBA00022617"/>
    </source>
</evidence>
<keyword evidence="5" id="KW-0812">Transmembrane</keyword>
<dbReference type="Pfam" id="PF00067">
    <property type="entry name" value="p450"/>
    <property type="match status" value="1"/>
</dbReference>
<dbReference type="InterPro" id="IPR017972">
    <property type="entry name" value="Cyt_P450_CS"/>
</dbReference>
<evidence type="ECO:0000256" key="6">
    <source>
        <dbReference type="ARBA" id="ARBA00022723"/>
    </source>
</evidence>
<dbReference type="PANTHER" id="PTHR46300:SF2">
    <property type="entry name" value="CYTOCHROME P450 MONOOXYGENASE ALNH-RELATED"/>
    <property type="match status" value="1"/>
</dbReference>
<proteinExistence type="inferred from homology"/>
<dbReference type="PROSITE" id="PS00086">
    <property type="entry name" value="CYTOCHROME_P450"/>
    <property type="match status" value="1"/>
</dbReference>
<dbReference type="PRINTS" id="PR00385">
    <property type="entry name" value="P450"/>
</dbReference>
<keyword evidence="6 12" id="KW-0479">Metal-binding</keyword>
<evidence type="ECO:0000256" key="2">
    <source>
        <dbReference type="ARBA" id="ARBA00004167"/>
    </source>
</evidence>
<comment type="subcellular location">
    <subcellularLocation>
        <location evidence="2">Membrane</location>
        <topology evidence="2">Single-pass membrane protein</topology>
    </subcellularLocation>
</comment>
<evidence type="ECO:0000313" key="14">
    <source>
        <dbReference type="Proteomes" id="UP001498398"/>
    </source>
</evidence>
<evidence type="ECO:0008006" key="15">
    <source>
        <dbReference type="Google" id="ProtNLM"/>
    </source>
</evidence>
<evidence type="ECO:0000256" key="10">
    <source>
        <dbReference type="ARBA" id="ARBA00023033"/>
    </source>
</evidence>
<accession>A0ABR1J8D0</accession>
<name>A0ABR1J8D0_9AGAR</name>
<evidence type="ECO:0000256" key="8">
    <source>
        <dbReference type="ARBA" id="ARBA00023002"/>
    </source>
</evidence>
<comment type="similarity">
    <text evidence="3 12">Belongs to the cytochrome P450 family.</text>
</comment>
<dbReference type="SUPFAM" id="SSF48264">
    <property type="entry name" value="Cytochrome P450"/>
    <property type="match status" value="1"/>
</dbReference>
<evidence type="ECO:0000256" key="5">
    <source>
        <dbReference type="ARBA" id="ARBA00022692"/>
    </source>
</evidence>
<gene>
    <name evidence="13" type="ORF">VKT23_011989</name>
</gene>
<dbReference type="InterPro" id="IPR036396">
    <property type="entry name" value="Cyt_P450_sf"/>
</dbReference>